<comment type="subcellular location">
    <subcellularLocation>
        <location evidence="2 10">Cytoplasm</location>
    </subcellularLocation>
</comment>
<dbReference type="EC" id="4.2.1.59" evidence="10"/>
<keyword evidence="7 10" id="KW-0443">Lipid metabolism</keyword>
<accession>A0A0R2CW32</accession>
<sequence length="147" mass="16599">MAVMNAREIMDLIPNRYPILFIDRVDEMVPDESIVATKNVTINEQYFQGHFPGNPVMPGVLIIESMAQVASILILSSPAFEHKTAYLGSIKNAKFRRMVEPGDVITFKIKMEKVRDHAGLVACEAWVGDEKACETKLTFIVDEKERE</sequence>
<protein>
    <recommendedName>
        <fullName evidence="10">3-hydroxyacyl-[acyl-carrier-protein] dehydratase FabZ</fullName>
        <ecNumber evidence="10">4.2.1.59</ecNumber>
    </recommendedName>
    <alternativeName>
        <fullName evidence="10">(3R)-hydroxymyristoyl-[acyl-carrier-protein] dehydratase</fullName>
        <shortName evidence="10">(3R)-hydroxymyristoyl-ACP dehydrase</shortName>
    </alternativeName>
    <alternativeName>
        <fullName evidence="10">Beta-hydroxyacyl-ACP dehydratase</fullName>
    </alternativeName>
</protein>
<reference evidence="11 12" key="1">
    <citation type="journal article" date="2015" name="Genome Announc.">
        <title>Expanding the biotechnology potential of lactobacilli through comparative genomics of 213 strains and associated genera.</title>
        <authorList>
            <person name="Sun Z."/>
            <person name="Harris H.M."/>
            <person name="McCann A."/>
            <person name="Guo C."/>
            <person name="Argimon S."/>
            <person name="Zhang W."/>
            <person name="Yang X."/>
            <person name="Jeffery I.B."/>
            <person name="Cooney J.C."/>
            <person name="Kagawa T.F."/>
            <person name="Liu W."/>
            <person name="Song Y."/>
            <person name="Salvetti E."/>
            <person name="Wrobel A."/>
            <person name="Rasinkangas P."/>
            <person name="Parkhill J."/>
            <person name="Rea M.C."/>
            <person name="O'Sullivan O."/>
            <person name="Ritari J."/>
            <person name="Douillard F.P."/>
            <person name="Paul Ross R."/>
            <person name="Yang R."/>
            <person name="Briner A.E."/>
            <person name="Felis G.E."/>
            <person name="de Vos W.M."/>
            <person name="Barrangou R."/>
            <person name="Klaenhammer T.R."/>
            <person name="Caufield P.W."/>
            <person name="Cui Y."/>
            <person name="Zhang H."/>
            <person name="O'Toole P.W."/>
        </authorList>
    </citation>
    <scope>NUCLEOTIDE SEQUENCE [LARGE SCALE GENOMIC DNA]</scope>
    <source>
        <strain evidence="11 12">DSM 22689</strain>
    </source>
</reference>
<feature type="active site" evidence="10">
    <location>
        <position position="50"/>
    </location>
</feature>
<dbReference type="CDD" id="cd01288">
    <property type="entry name" value="FabZ"/>
    <property type="match status" value="1"/>
</dbReference>
<proteinExistence type="inferred from homology"/>
<dbReference type="Proteomes" id="UP000051586">
    <property type="component" value="Unassembled WGS sequence"/>
</dbReference>
<keyword evidence="5 10" id="KW-0444">Lipid biosynthesis</keyword>
<dbReference type="GO" id="GO:0019171">
    <property type="term" value="F:(3R)-hydroxyacyl-[acyl-carrier-protein] dehydratase activity"/>
    <property type="evidence" value="ECO:0007669"/>
    <property type="project" value="UniProtKB-EC"/>
</dbReference>
<name>A0A0R2CW32_9LACO</name>
<dbReference type="GO" id="GO:0005737">
    <property type="term" value="C:cytoplasm"/>
    <property type="evidence" value="ECO:0007669"/>
    <property type="project" value="UniProtKB-SubCell"/>
</dbReference>
<dbReference type="InterPro" id="IPR029069">
    <property type="entry name" value="HotDog_dom_sf"/>
</dbReference>
<dbReference type="AlphaFoldDB" id="A0A0R2CW32"/>
<dbReference type="InterPro" id="IPR013114">
    <property type="entry name" value="FabA_FabZ"/>
</dbReference>
<evidence type="ECO:0000256" key="2">
    <source>
        <dbReference type="ARBA" id="ARBA00004496"/>
    </source>
</evidence>
<comment type="function">
    <text evidence="9 10">Involved in unsaturated fatty acids biosynthesis. Catalyzes the dehydration of short chain beta-hydroxyacyl-ACPs and long chain saturated and unsaturated beta-hydroxyacyl-ACPs.</text>
</comment>
<dbReference type="Pfam" id="PF07977">
    <property type="entry name" value="FabA"/>
    <property type="match status" value="1"/>
</dbReference>
<evidence type="ECO:0000256" key="9">
    <source>
        <dbReference type="ARBA" id="ARBA00025049"/>
    </source>
</evidence>
<keyword evidence="6 10" id="KW-0441">Lipid A biosynthesis</keyword>
<dbReference type="STRING" id="1423745.GCA_001311215_00956"/>
<dbReference type="HAMAP" id="MF_00406">
    <property type="entry name" value="FabZ"/>
    <property type="match status" value="1"/>
</dbReference>
<evidence type="ECO:0000256" key="1">
    <source>
        <dbReference type="ARBA" id="ARBA00001055"/>
    </source>
</evidence>
<dbReference type="RefSeq" id="WP_035421967.1">
    <property type="nucleotide sequence ID" value="NZ_AYZI01000002.1"/>
</dbReference>
<comment type="caution">
    <text evidence="11">The sequence shown here is derived from an EMBL/GenBank/DDBJ whole genome shotgun (WGS) entry which is preliminary data.</text>
</comment>
<dbReference type="GO" id="GO:0016020">
    <property type="term" value="C:membrane"/>
    <property type="evidence" value="ECO:0007669"/>
    <property type="project" value="GOC"/>
</dbReference>
<dbReference type="NCBIfam" id="TIGR01750">
    <property type="entry name" value="fabZ"/>
    <property type="match status" value="1"/>
</dbReference>
<dbReference type="PANTHER" id="PTHR30272:SF1">
    <property type="entry name" value="3-HYDROXYACYL-[ACYL-CARRIER-PROTEIN] DEHYDRATASE"/>
    <property type="match status" value="1"/>
</dbReference>
<gene>
    <name evidence="10" type="primary">fabZ</name>
    <name evidence="11" type="ORF">FC87_GL000464</name>
</gene>
<evidence type="ECO:0000256" key="3">
    <source>
        <dbReference type="ARBA" id="ARBA00009174"/>
    </source>
</evidence>
<evidence type="ECO:0000256" key="7">
    <source>
        <dbReference type="ARBA" id="ARBA00023098"/>
    </source>
</evidence>
<evidence type="ECO:0000256" key="4">
    <source>
        <dbReference type="ARBA" id="ARBA00022490"/>
    </source>
</evidence>
<dbReference type="EMBL" id="AYZI01000002">
    <property type="protein sequence ID" value="KRM92331.1"/>
    <property type="molecule type" value="Genomic_DNA"/>
</dbReference>
<dbReference type="GO" id="GO:0006633">
    <property type="term" value="P:fatty acid biosynthetic process"/>
    <property type="evidence" value="ECO:0007669"/>
    <property type="project" value="UniProtKB-UniRule"/>
</dbReference>
<dbReference type="FunFam" id="3.10.129.10:FF:000001">
    <property type="entry name" value="3-hydroxyacyl-[acyl-carrier-protein] dehydratase FabZ"/>
    <property type="match status" value="1"/>
</dbReference>
<keyword evidence="8 10" id="KW-0456">Lyase</keyword>
<evidence type="ECO:0000256" key="8">
    <source>
        <dbReference type="ARBA" id="ARBA00023239"/>
    </source>
</evidence>
<dbReference type="Gene3D" id="3.10.129.10">
    <property type="entry name" value="Hotdog Thioesterase"/>
    <property type="match status" value="1"/>
</dbReference>
<dbReference type="PANTHER" id="PTHR30272">
    <property type="entry name" value="3-HYDROXYACYL-[ACYL-CARRIER-PROTEIN] DEHYDRATASE"/>
    <property type="match status" value="1"/>
</dbReference>
<evidence type="ECO:0000313" key="12">
    <source>
        <dbReference type="Proteomes" id="UP000051586"/>
    </source>
</evidence>
<dbReference type="NCBIfam" id="NF000582">
    <property type="entry name" value="PRK00006.1"/>
    <property type="match status" value="1"/>
</dbReference>
<evidence type="ECO:0000256" key="6">
    <source>
        <dbReference type="ARBA" id="ARBA00022556"/>
    </source>
</evidence>
<comment type="similarity">
    <text evidence="3 10">Belongs to the thioester dehydratase family. FabZ subfamily.</text>
</comment>
<organism evidence="11 12">
    <name type="scientific">Fructilactobacillus florum DSM 22689 = JCM 16035</name>
    <dbReference type="NCBI Taxonomy" id="1423745"/>
    <lineage>
        <taxon>Bacteria</taxon>
        <taxon>Bacillati</taxon>
        <taxon>Bacillota</taxon>
        <taxon>Bacilli</taxon>
        <taxon>Lactobacillales</taxon>
        <taxon>Lactobacillaceae</taxon>
        <taxon>Fructilactobacillus</taxon>
    </lineage>
</organism>
<dbReference type="InterPro" id="IPR010084">
    <property type="entry name" value="FabZ"/>
</dbReference>
<keyword evidence="4 10" id="KW-0963">Cytoplasm</keyword>
<evidence type="ECO:0000256" key="5">
    <source>
        <dbReference type="ARBA" id="ARBA00022516"/>
    </source>
</evidence>
<dbReference type="SUPFAM" id="SSF54637">
    <property type="entry name" value="Thioesterase/thiol ester dehydrase-isomerase"/>
    <property type="match status" value="1"/>
</dbReference>
<comment type="catalytic activity">
    <reaction evidence="1 10">
        <text>a (3R)-hydroxyacyl-[ACP] = a (2E)-enoyl-[ACP] + H2O</text>
        <dbReference type="Rhea" id="RHEA:13097"/>
        <dbReference type="Rhea" id="RHEA-COMP:9925"/>
        <dbReference type="Rhea" id="RHEA-COMP:9945"/>
        <dbReference type="ChEBI" id="CHEBI:15377"/>
        <dbReference type="ChEBI" id="CHEBI:78784"/>
        <dbReference type="ChEBI" id="CHEBI:78827"/>
        <dbReference type="EC" id="4.2.1.59"/>
    </reaction>
</comment>
<evidence type="ECO:0000256" key="10">
    <source>
        <dbReference type="HAMAP-Rule" id="MF_00406"/>
    </source>
</evidence>
<dbReference type="PATRIC" id="fig|1423745.4.peg.488"/>
<dbReference type="GO" id="GO:0009245">
    <property type="term" value="P:lipid A biosynthetic process"/>
    <property type="evidence" value="ECO:0007669"/>
    <property type="project" value="UniProtKB-UniRule"/>
</dbReference>
<evidence type="ECO:0000313" key="11">
    <source>
        <dbReference type="EMBL" id="KRM92331.1"/>
    </source>
</evidence>